<sequence length="243" mass="26271">MSAGTSPESDAHDQQAATADAPRDTALSHLAAQRVEYLAADLSEVAADPGSQFAAWYEEAAAQVAEPNAMVVATADASGPSARVVLLKEFGPEGFVFFTNYDSLKGRQLAADPRIALTFPWQDMQRQVRVRGVAEPTSAAVSDEYFASRARGAQLSAVASAQSQPVRSRADLEAAYAQAQERFGSGPVERPAHWGGYLVRPSEVEFWQGRGNRFHDRYAFTSADGRPARLDDPSAWTIVRLNP</sequence>
<accession>A0A6N9H906</accession>
<comment type="catalytic activity">
    <reaction evidence="5">
        <text>pyridoxine 5'-phosphate + O2 = pyridoxal 5'-phosphate + H2O2</text>
        <dbReference type="Rhea" id="RHEA:15149"/>
        <dbReference type="ChEBI" id="CHEBI:15379"/>
        <dbReference type="ChEBI" id="CHEBI:16240"/>
        <dbReference type="ChEBI" id="CHEBI:58589"/>
        <dbReference type="ChEBI" id="CHEBI:597326"/>
        <dbReference type="EC" id="1.4.3.5"/>
    </reaction>
</comment>
<comment type="caution">
    <text evidence="5">Lacks conserved residue(s) required for the propagation of feature annotation.</text>
</comment>
<evidence type="ECO:0000259" key="8">
    <source>
        <dbReference type="Pfam" id="PF01243"/>
    </source>
</evidence>
<keyword evidence="11" id="KW-1185">Reference proteome</keyword>
<dbReference type="Pfam" id="PF10590">
    <property type="entry name" value="PNP_phzG_C"/>
    <property type="match status" value="1"/>
</dbReference>
<dbReference type="Gene3D" id="2.30.110.10">
    <property type="entry name" value="Electron Transport, Fmn-binding Protein, Chain A"/>
    <property type="match status" value="1"/>
</dbReference>
<feature type="region of interest" description="Disordered" evidence="7">
    <location>
        <begin position="1"/>
        <end position="25"/>
    </location>
</feature>
<dbReference type="PANTHER" id="PTHR10851:SF0">
    <property type="entry name" value="PYRIDOXINE-5'-PHOSPHATE OXIDASE"/>
    <property type="match status" value="1"/>
</dbReference>
<dbReference type="Pfam" id="PF01243">
    <property type="entry name" value="PNPOx_N"/>
    <property type="match status" value="1"/>
</dbReference>
<protein>
    <recommendedName>
        <fullName evidence="5">Pyridoxine/pyridoxamine 5'-phosphate oxidase</fullName>
        <ecNumber evidence="5">1.4.3.5</ecNumber>
    </recommendedName>
    <alternativeName>
        <fullName evidence="5">PNP/PMP oxidase</fullName>
        <shortName evidence="5">PNPOx</shortName>
    </alternativeName>
    <alternativeName>
        <fullName evidence="5">Pyridoxal 5'-phosphate synthase</fullName>
    </alternativeName>
</protein>
<dbReference type="PIRSF" id="PIRSF000190">
    <property type="entry name" value="Pyd_amn-ph_oxd"/>
    <property type="match status" value="1"/>
</dbReference>
<organism evidence="10 11">
    <name type="scientific">Brevibacterium rongguiense</name>
    <dbReference type="NCBI Taxonomy" id="2695267"/>
    <lineage>
        <taxon>Bacteria</taxon>
        <taxon>Bacillati</taxon>
        <taxon>Actinomycetota</taxon>
        <taxon>Actinomycetes</taxon>
        <taxon>Micrococcales</taxon>
        <taxon>Brevibacteriaceae</taxon>
        <taxon>Brevibacterium</taxon>
    </lineage>
</organism>
<keyword evidence="5" id="KW-0664">Pyridoxine biosynthesis</keyword>
<comment type="cofactor">
    <cofactor evidence="5 6">
        <name>FMN</name>
        <dbReference type="ChEBI" id="CHEBI:58210"/>
    </cofactor>
    <text evidence="5 6">Binds 1 FMN per subunit.</text>
</comment>
<feature type="domain" description="Pyridoxamine 5'-phosphate oxidase N-terminal" evidence="8">
    <location>
        <begin position="58"/>
        <end position="180"/>
    </location>
</feature>
<evidence type="ECO:0000256" key="3">
    <source>
        <dbReference type="ARBA" id="ARBA00022643"/>
    </source>
</evidence>
<evidence type="ECO:0000259" key="9">
    <source>
        <dbReference type="Pfam" id="PF10590"/>
    </source>
</evidence>
<feature type="binding site" evidence="5 6">
    <location>
        <position position="127"/>
    </location>
    <ligand>
        <name>FMN</name>
        <dbReference type="ChEBI" id="CHEBI:58210"/>
    </ligand>
</feature>
<evidence type="ECO:0000256" key="7">
    <source>
        <dbReference type="SAM" id="MobiDB-lite"/>
    </source>
</evidence>
<evidence type="ECO:0000313" key="11">
    <source>
        <dbReference type="Proteomes" id="UP000469215"/>
    </source>
</evidence>
<dbReference type="GO" id="GO:0010181">
    <property type="term" value="F:FMN binding"/>
    <property type="evidence" value="ECO:0007669"/>
    <property type="project" value="UniProtKB-UniRule"/>
</dbReference>
<proteinExistence type="inferred from homology"/>
<dbReference type="AlphaFoldDB" id="A0A6N9H906"/>
<feature type="binding site" evidence="5 6">
    <location>
        <begin position="83"/>
        <end position="88"/>
    </location>
    <ligand>
        <name>FMN</name>
        <dbReference type="ChEBI" id="CHEBI:58210"/>
    </ligand>
</feature>
<feature type="binding site" evidence="5">
    <location>
        <position position="88"/>
    </location>
    <ligand>
        <name>substrate</name>
    </ligand>
</feature>
<dbReference type="InterPro" id="IPR019576">
    <property type="entry name" value="Pyridoxamine_oxidase_dimer_C"/>
</dbReference>
<feature type="binding site" evidence="5">
    <location>
        <begin position="213"/>
        <end position="215"/>
    </location>
    <ligand>
        <name>substrate</name>
    </ligand>
</feature>
<dbReference type="HAMAP" id="MF_01629">
    <property type="entry name" value="PdxH"/>
    <property type="match status" value="1"/>
</dbReference>
<evidence type="ECO:0000313" key="10">
    <source>
        <dbReference type="EMBL" id="MYM19982.1"/>
    </source>
</evidence>
<evidence type="ECO:0000256" key="2">
    <source>
        <dbReference type="ARBA" id="ARBA00022630"/>
    </source>
</evidence>
<comment type="pathway">
    <text evidence="5">Cofactor metabolism; pyridoxal 5'-phosphate salvage; pyridoxal 5'-phosphate from pyridoxine 5'-phosphate: step 1/1.</text>
</comment>
<keyword evidence="2 5" id="KW-0285">Flavoprotein</keyword>
<dbReference type="EMBL" id="WWEQ01000031">
    <property type="protein sequence ID" value="MYM19982.1"/>
    <property type="molecule type" value="Genomic_DNA"/>
</dbReference>
<name>A0A6N9H906_9MICO</name>
<dbReference type="RefSeq" id="WP_160953408.1">
    <property type="nucleotide sequence ID" value="NZ_WWEQ01000031.1"/>
</dbReference>
<feature type="binding site" evidence="5 6">
    <location>
        <begin position="98"/>
        <end position="99"/>
    </location>
    <ligand>
        <name>FMN</name>
        <dbReference type="ChEBI" id="CHEBI:58210"/>
    </ligand>
</feature>
<comment type="caution">
    <text evidence="10">The sequence shown here is derived from an EMBL/GenBank/DDBJ whole genome shotgun (WGS) entry which is preliminary data.</text>
</comment>
<feature type="binding site" evidence="5">
    <location>
        <position position="149"/>
    </location>
    <ligand>
        <name>substrate</name>
    </ligand>
</feature>
<dbReference type="NCBIfam" id="NF004231">
    <property type="entry name" value="PRK05679.1"/>
    <property type="match status" value="1"/>
</dbReference>
<comment type="pathway">
    <text evidence="5">Cofactor metabolism; pyridoxal 5'-phosphate salvage; pyridoxal 5'-phosphate from pyridoxamine 5'-phosphate: step 1/1.</text>
</comment>
<dbReference type="NCBIfam" id="TIGR00558">
    <property type="entry name" value="pdxH"/>
    <property type="match status" value="1"/>
</dbReference>
<comment type="function">
    <text evidence="5">Catalyzes the oxidation of either pyridoxine 5'-phosphate (PNP) or pyridoxamine 5'-phosphate (PMP) into pyridoxal 5'-phosphate (PLP).</text>
</comment>
<evidence type="ECO:0000256" key="6">
    <source>
        <dbReference type="PIRSR" id="PIRSR000190-2"/>
    </source>
</evidence>
<dbReference type="InterPro" id="IPR000659">
    <property type="entry name" value="Pyridox_Oxase"/>
</dbReference>
<reference evidence="10 11" key="1">
    <citation type="submission" date="2020-01" db="EMBL/GenBank/DDBJ databases">
        <authorList>
            <person name="Deng T."/>
        </authorList>
    </citation>
    <scope>NUCLEOTIDE SEQUENCE [LARGE SCALE GENOMIC DNA]</scope>
    <source>
        <strain evidence="10 11">5221</strain>
    </source>
</reference>
<evidence type="ECO:0000256" key="5">
    <source>
        <dbReference type="HAMAP-Rule" id="MF_01629"/>
    </source>
</evidence>
<dbReference type="SUPFAM" id="SSF50475">
    <property type="entry name" value="FMN-binding split barrel"/>
    <property type="match status" value="1"/>
</dbReference>
<dbReference type="InterPro" id="IPR012349">
    <property type="entry name" value="Split_barrel_FMN-bd"/>
</dbReference>
<dbReference type="GO" id="GO:0008615">
    <property type="term" value="P:pyridoxine biosynthetic process"/>
    <property type="evidence" value="ECO:0007669"/>
    <property type="project" value="UniProtKB-UniRule"/>
</dbReference>
<dbReference type="UniPathway" id="UPA01068">
    <property type="reaction ID" value="UER00304"/>
</dbReference>
<feature type="binding site" evidence="5 6">
    <location>
        <position position="217"/>
    </location>
    <ligand>
        <name>FMN</name>
        <dbReference type="ChEBI" id="CHEBI:58210"/>
    </ligand>
</feature>
<feature type="binding site" evidence="5">
    <location>
        <position position="145"/>
    </location>
    <ligand>
        <name>substrate</name>
    </ligand>
</feature>
<dbReference type="GO" id="GO:0004733">
    <property type="term" value="F:pyridoxamine phosphate oxidase activity"/>
    <property type="evidence" value="ECO:0007669"/>
    <property type="project" value="UniProtKB-UniRule"/>
</dbReference>
<evidence type="ECO:0000256" key="4">
    <source>
        <dbReference type="ARBA" id="ARBA00023002"/>
    </source>
</evidence>
<dbReference type="Proteomes" id="UP000469215">
    <property type="component" value="Unassembled WGS sequence"/>
</dbReference>
<dbReference type="InterPro" id="IPR011576">
    <property type="entry name" value="Pyridox_Oxase_N"/>
</dbReference>
<evidence type="ECO:0000256" key="1">
    <source>
        <dbReference type="ARBA" id="ARBA00007301"/>
    </source>
</evidence>
<comment type="catalytic activity">
    <reaction evidence="5">
        <text>pyridoxamine 5'-phosphate + O2 + H2O = pyridoxal 5'-phosphate + H2O2 + NH4(+)</text>
        <dbReference type="Rhea" id="RHEA:15817"/>
        <dbReference type="ChEBI" id="CHEBI:15377"/>
        <dbReference type="ChEBI" id="CHEBI:15379"/>
        <dbReference type="ChEBI" id="CHEBI:16240"/>
        <dbReference type="ChEBI" id="CHEBI:28938"/>
        <dbReference type="ChEBI" id="CHEBI:58451"/>
        <dbReference type="ChEBI" id="CHEBI:597326"/>
        <dbReference type="EC" id="1.4.3.5"/>
    </reaction>
</comment>
<keyword evidence="4 5" id="KW-0560">Oxidoreductase</keyword>
<comment type="subunit">
    <text evidence="5">Homodimer.</text>
</comment>
<dbReference type="PANTHER" id="PTHR10851">
    <property type="entry name" value="PYRIDOXINE-5-PHOSPHATE OXIDASE"/>
    <property type="match status" value="1"/>
</dbReference>
<keyword evidence="3 5" id="KW-0288">FMN</keyword>
<gene>
    <name evidence="5 10" type="primary">pdxH</name>
    <name evidence="10" type="ORF">GSY69_08385</name>
</gene>
<comment type="similarity">
    <text evidence="1 5">Belongs to the pyridoxamine 5'-phosphate oxidase family.</text>
</comment>
<feature type="binding site" evidence="5 6">
    <location>
        <position position="207"/>
    </location>
    <ligand>
        <name>FMN</name>
        <dbReference type="ChEBI" id="CHEBI:58210"/>
    </ligand>
</feature>
<feature type="domain" description="Pyridoxine 5'-phosphate oxidase dimerisation C-terminal" evidence="9">
    <location>
        <begin position="194"/>
        <end position="243"/>
    </location>
</feature>
<dbReference type="EC" id="1.4.3.5" evidence="5"/>
<feature type="binding site" evidence="5 6">
    <location>
        <position position="105"/>
    </location>
    <ligand>
        <name>FMN</name>
        <dbReference type="ChEBI" id="CHEBI:58210"/>
    </ligand>
</feature>
<feature type="binding site" evidence="5 6">
    <location>
        <begin position="162"/>
        <end position="163"/>
    </location>
    <ligand>
        <name>FMN</name>
        <dbReference type="ChEBI" id="CHEBI:58210"/>
    </ligand>
</feature>